<evidence type="ECO:0000313" key="2">
    <source>
        <dbReference type="Proteomes" id="UP000226171"/>
    </source>
</evidence>
<accession>A0A291AYR0</accession>
<dbReference type="Proteomes" id="UP000226171">
    <property type="component" value="Segment"/>
</dbReference>
<name>A0A291AYR0_9CAUD</name>
<dbReference type="EMBL" id="MF158042">
    <property type="protein sequence ID" value="ATE86128.1"/>
    <property type="molecule type" value="Genomic_DNA"/>
</dbReference>
<reference evidence="1 2" key="1">
    <citation type="submission" date="2017-05" db="EMBL/GenBank/DDBJ databases">
        <title>The isolation and characterization of 16 novel Shigella-infecting phages from the environment.</title>
        <authorList>
            <person name="Doore S.M."/>
            <person name="Schrad J.R."/>
            <person name="Dover J.A."/>
            <person name="Parent K.N."/>
        </authorList>
    </citation>
    <scope>NUCLEOTIDE SEQUENCE [LARGE SCALE GENOMIC DNA]</scope>
</reference>
<proteinExistence type="predicted"/>
<gene>
    <name evidence="1" type="ORF">Sd1_gp62</name>
</gene>
<protein>
    <submittedName>
        <fullName evidence="1">Uncharacterized protein</fullName>
    </submittedName>
</protein>
<organism evidence="1 2">
    <name type="scientific">Shigella phage Sd1</name>
    <dbReference type="NCBI Taxonomy" id="2024313"/>
    <lineage>
        <taxon>Viruses</taxon>
        <taxon>Duplodnaviria</taxon>
        <taxon>Heunggongvirae</taxon>
        <taxon>Uroviricota</taxon>
        <taxon>Caudoviricetes</taxon>
        <taxon>Drexlerviridae</taxon>
        <taxon>Rogunavirinae</taxon>
        <taxon>Wilsonroadvirus</taxon>
        <taxon>Wilsonroadvirus Sd1</taxon>
    </lineage>
</organism>
<dbReference type="Pfam" id="PF23805">
    <property type="entry name" value="DUF7180"/>
    <property type="match status" value="1"/>
</dbReference>
<keyword evidence="2" id="KW-1185">Reference proteome</keyword>
<evidence type="ECO:0000313" key="1">
    <source>
        <dbReference type="EMBL" id="ATE86128.1"/>
    </source>
</evidence>
<dbReference type="InterPro" id="IPR055604">
    <property type="entry name" value="DUF7180"/>
</dbReference>
<sequence length="79" mass="9112">MITINLSEEHAFALKVSLQYFDSKGMFQDSGVINEVLNQIRNQEFDDNDELPWDTDTAWSRYEQICTALSGCQLASQYK</sequence>